<dbReference type="InterPro" id="IPR019076">
    <property type="entry name" value="Spore_lipoprot_YhcN/YlaJ-like"/>
</dbReference>
<dbReference type="EMBL" id="CP068053">
    <property type="protein sequence ID" value="QQS99304.1"/>
    <property type="molecule type" value="Genomic_DNA"/>
</dbReference>
<dbReference type="PROSITE" id="PS51257">
    <property type="entry name" value="PROKAR_LIPOPROTEIN"/>
    <property type="match status" value="1"/>
</dbReference>
<reference evidence="2 3" key="1">
    <citation type="submission" date="2021-01" db="EMBL/GenBank/DDBJ databases">
        <title>FDA dAtabase for Regulatory Grade micrObial Sequences (FDA-ARGOS): Supporting development and validation of Infectious Disease Dx tests.</title>
        <authorList>
            <person name="Nelson B."/>
            <person name="Plummer A."/>
            <person name="Tallon L."/>
            <person name="Sadzewicz L."/>
            <person name="Zhao X."/>
            <person name="Boylan J."/>
            <person name="Ott S."/>
            <person name="Bowen H."/>
            <person name="Vavikolanu K."/>
            <person name="Mehta A."/>
            <person name="Aluvathingal J."/>
            <person name="Nadendla S."/>
            <person name="Myers T."/>
            <person name="Yan Y."/>
            <person name="Sichtig H."/>
        </authorList>
    </citation>
    <scope>NUCLEOTIDE SEQUENCE [LARGE SCALE GENOMIC DNA]</scope>
    <source>
        <strain evidence="2 3">FDAARGOS_1161</strain>
    </source>
</reference>
<dbReference type="RefSeq" id="WP_051387499.1">
    <property type="nucleotide sequence ID" value="NZ_CP068053.1"/>
</dbReference>
<organism evidence="2 3">
    <name type="scientific">Peribacillus psychrosaccharolyticus</name>
    <name type="common">Bacillus psychrosaccharolyticus</name>
    <dbReference type="NCBI Taxonomy" id="1407"/>
    <lineage>
        <taxon>Bacteria</taxon>
        <taxon>Bacillati</taxon>
        <taxon>Bacillota</taxon>
        <taxon>Bacilli</taxon>
        <taxon>Bacillales</taxon>
        <taxon>Bacillaceae</taxon>
        <taxon>Peribacillus</taxon>
    </lineage>
</organism>
<feature type="compositionally biased region" description="Basic and acidic residues" evidence="1">
    <location>
        <begin position="200"/>
        <end position="210"/>
    </location>
</feature>
<feature type="region of interest" description="Disordered" evidence="1">
    <location>
        <begin position="189"/>
        <end position="210"/>
    </location>
</feature>
<dbReference type="KEGG" id="ppsr:I6J18_16945"/>
<proteinExistence type="predicted"/>
<name>A0A974S0J2_PERPY</name>
<feature type="region of interest" description="Disordered" evidence="1">
    <location>
        <begin position="19"/>
        <end position="46"/>
    </location>
</feature>
<dbReference type="AlphaFoldDB" id="A0A974S0J2"/>
<sequence>MKKTILTVSLSSFIALTGCSSDNNHESNESMEKNRNQANPSQINSPATIYDEDYQNKDNSPQDFGFTRLTNATINGKKINNQTPTVDREQLASIITQLTVQLPNVKEASTLVTDEKVLVVYSTDTSNRFVTADQVKRTAASAVPRYYHIYVSDNNVLARDIEDFSVHSTQSRDVDPAINSIIQLMLKSPQGNKLSDGENENGKMKGETSM</sequence>
<evidence type="ECO:0000256" key="1">
    <source>
        <dbReference type="SAM" id="MobiDB-lite"/>
    </source>
</evidence>
<evidence type="ECO:0000313" key="2">
    <source>
        <dbReference type="EMBL" id="QQS99304.1"/>
    </source>
</evidence>
<dbReference type="Proteomes" id="UP000595254">
    <property type="component" value="Chromosome"/>
</dbReference>
<feature type="compositionally biased region" description="Polar residues" evidence="1">
    <location>
        <begin position="36"/>
        <end position="46"/>
    </location>
</feature>
<keyword evidence="2" id="KW-0449">Lipoprotein</keyword>
<evidence type="ECO:0000313" key="3">
    <source>
        <dbReference type="Proteomes" id="UP000595254"/>
    </source>
</evidence>
<gene>
    <name evidence="2" type="ORF">I6J18_16945</name>
</gene>
<feature type="compositionally biased region" description="Basic and acidic residues" evidence="1">
    <location>
        <begin position="23"/>
        <end position="35"/>
    </location>
</feature>
<keyword evidence="3" id="KW-1185">Reference proteome</keyword>
<dbReference type="Pfam" id="PF09580">
    <property type="entry name" value="Spore_YhcN_YlaJ"/>
    <property type="match status" value="1"/>
</dbReference>
<protein>
    <submittedName>
        <fullName evidence="2">YhcN/YlaJ family sporulation lipoprotein</fullName>
    </submittedName>
</protein>
<accession>A0A974S0J2</accession>